<evidence type="ECO:0000256" key="1">
    <source>
        <dbReference type="ARBA" id="ARBA00044755"/>
    </source>
</evidence>
<organism evidence="2 3">
    <name type="scientific">Hathewaya limosa</name>
    <name type="common">Clostridium limosum</name>
    <dbReference type="NCBI Taxonomy" id="1536"/>
    <lineage>
        <taxon>Bacteria</taxon>
        <taxon>Bacillati</taxon>
        <taxon>Bacillota</taxon>
        <taxon>Clostridia</taxon>
        <taxon>Eubacteriales</taxon>
        <taxon>Clostridiaceae</taxon>
        <taxon>Hathewaya</taxon>
    </lineage>
</organism>
<dbReference type="Proteomes" id="UP001224418">
    <property type="component" value="Unassembled WGS sequence"/>
</dbReference>
<comment type="similarity">
    <text evidence="1">Belongs to the bactofilin family.</text>
</comment>
<dbReference type="InterPro" id="IPR007607">
    <property type="entry name" value="BacA/B"/>
</dbReference>
<dbReference type="EMBL" id="JAUSWN010000007">
    <property type="protein sequence ID" value="MDQ0479312.1"/>
    <property type="molecule type" value="Genomic_DNA"/>
</dbReference>
<dbReference type="PANTHER" id="PTHR35024">
    <property type="entry name" value="HYPOTHETICAL CYTOSOLIC PROTEIN"/>
    <property type="match status" value="1"/>
</dbReference>
<comment type="caution">
    <text evidence="2">The sequence shown here is derived from an EMBL/GenBank/DDBJ whole genome shotgun (WGS) entry which is preliminary data.</text>
</comment>
<evidence type="ECO:0000313" key="2">
    <source>
        <dbReference type="EMBL" id="MDQ0479312.1"/>
    </source>
</evidence>
<gene>
    <name evidence="2" type="ORF">QOZ93_001053</name>
</gene>
<protein>
    <submittedName>
        <fullName evidence="2">Cytoskeletal protein CcmA (Bactofilin family)</fullName>
    </submittedName>
</protein>
<dbReference type="RefSeq" id="WP_307355401.1">
    <property type="nucleotide sequence ID" value="NZ_BAAACJ010000032.1"/>
</dbReference>
<accession>A0ABU0JQE7</accession>
<proteinExistence type="inferred from homology"/>
<sequence>MFNNEKKVQQPIIKFQTLIGAQCTIHGTIKGSDTIKVEGNIEGDIIWNDTVIIGETSLCNGNITCNTALISGKVKGNVTCQNTLSIKSTGHIEGDIIADKLIVDDGGIFEGNCSMNYEKEQVESIVSPLSLEEK</sequence>
<reference evidence="2 3" key="1">
    <citation type="submission" date="2023-07" db="EMBL/GenBank/DDBJ databases">
        <title>Genomic Encyclopedia of Type Strains, Phase IV (KMG-IV): sequencing the most valuable type-strain genomes for metagenomic binning, comparative biology and taxonomic classification.</title>
        <authorList>
            <person name="Goeker M."/>
        </authorList>
    </citation>
    <scope>NUCLEOTIDE SEQUENCE [LARGE SCALE GENOMIC DNA]</scope>
    <source>
        <strain evidence="2 3">DSM 1400</strain>
    </source>
</reference>
<evidence type="ECO:0000313" key="3">
    <source>
        <dbReference type="Proteomes" id="UP001224418"/>
    </source>
</evidence>
<keyword evidence="3" id="KW-1185">Reference proteome</keyword>
<dbReference type="PANTHER" id="PTHR35024:SF4">
    <property type="entry name" value="POLYMER-FORMING CYTOSKELETAL PROTEIN"/>
    <property type="match status" value="1"/>
</dbReference>
<name>A0ABU0JQE7_HATLI</name>
<dbReference type="Pfam" id="PF04519">
    <property type="entry name" value="Bactofilin"/>
    <property type="match status" value="1"/>
</dbReference>